<sequence>MSHSGTTKSTFVEARATERKPTALLAFAHHPNGCRFPCQVKNISDRGAMLEFLGSHAVRLESAFDLVLANAETRYSVKLVWQKERTAGVVFCSEPD</sequence>
<dbReference type="InterPro" id="IPR009875">
    <property type="entry name" value="PilZ_domain"/>
</dbReference>
<accession>A0ABT8ATW9</accession>
<reference evidence="3" key="1">
    <citation type="journal article" date="2019" name="Int. J. Syst. Evol. Microbiol.">
        <title>The Global Catalogue of Microorganisms (GCM) 10K type strain sequencing project: providing services to taxonomists for standard genome sequencing and annotation.</title>
        <authorList>
            <consortium name="The Broad Institute Genomics Platform"/>
            <consortium name="The Broad Institute Genome Sequencing Center for Infectious Disease"/>
            <person name="Wu L."/>
            <person name="Ma J."/>
        </authorList>
    </citation>
    <scope>NUCLEOTIDE SEQUENCE [LARGE SCALE GENOMIC DNA]</scope>
    <source>
        <strain evidence="3">CECT 7806</strain>
    </source>
</reference>
<dbReference type="Proteomes" id="UP001244297">
    <property type="component" value="Unassembled WGS sequence"/>
</dbReference>
<comment type="caution">
    <text evidence="2">The sequence shown here is derived from an EMBL/GenBank/DDBJ whole genome shotgun (WGS) entry which is preliminary data.</text>
</comment>
<organism evidence="2 3">
    <name type="scientific">Methylobacterium longum</name>
    <dbReference type="NCBI Taxonomy" id="767694"/>
    <lineage>
        <taxon>Bacteria</taxon>
        <taxon>Pseudomonadati</taxon>
        <taxon>Pseudomonadota</taxon>
        <taxon>Alphaproteobacteria</taxon>
        <taxon>Hyphomicrobiales</taxon>
        <taxon>Methylobacteriaceae</taxon>
        <taxon>Methylobacterium</taxon>
    </lineage>
</organism>
<dbReference type="SUPFAM" id="SSF141371">
    <property type="entry name" value="PilZ domain-like"/>
    <property type="match status" value="1"/>
</dbReference>
<feature type="domain" description="PilZ" evidence="1">
    <location>
        <begin position="15"/>
        <end position="93"/>
    </location>
</feature>
<name>A0ABT8ATW9_9HYPH</name>
<evidence type="ECO:0000313" key="2">
    <source>
        <dbReference type="EMBL" id="MDN3573382.1"/>
    </source>
</evidence>
<dbReference type="RefSeq" id="WP_238292039.1">
    <property type="nucleotide sequence ID" value="NZ_BPQS01000049.1"/>
</dbReference>
<keyword evidence="3" id="KW-1185">Reference proteome</keyword>
<gene>
    <name evidence="2" type="ORF">QWZ18_22515</name>
</gene>
<evidence type="ECO:0000313" key="3">
    <source>
        <dbReference type="Proteomes" id="UP001244297"/>
    </source>
</evidence>
<proteinExistence type="predicted"/>
<dbReference type="EMBL" id="JAUFPT010000075">
    <property type="protein sequence ID" value="MDN3573382.1"/>
    <property type="molecule type" value="Genomic_DNA"/>
</dbReference>
<protein>
    <submittedName>
        <fullName evidence="2">PilZ domain-containing protein</fullName>
    </submittedName>
</protein>
<dbReference type="Pfam" id="PF07238">
    <property type="entry name" value="PilZ"/>
    <property type="match status" value="1"/>
</dbReference>
<evidence type="ECO:0000259" key="1">
    <source>
        <dbReference type="Pfam" id="PF07238"/>
    </source>
</evidence>